<dbReference type="HOGENOM" id="CLU_641236_0_0_1"/>
<feature type="coiled-coil region" evidence="1">
    <location>
        <begin position="15"/>
        <end position="67"/>
    </location>
</feature>
<organism evidence="2 3">
    <name type="scientific">Vavraia culicis (isolate floridensis)</name>
    <name type="common">Microsporidian parasite</name>
    <dbReference type="NCBI Taxonomy" id="948595"/>
    <lineage>
        <taxon>Eukaryota</taxon>
        <taxon>Fungi</taxon>
        <taxon>Fungi incertae sedis</taxon>
        <taxon>Microsporidia</taxon>
        <taxon>Pleistophoridae</taxon>
        <taxon>Vavraia</taxon>
    </lineage>
</organism>
<dbReference type="AlphaFoldDB" id="L2GX14"/>
<evidence type="ECO:0000313" key="2">
    <source>
        <dbReference type="EMBL" id="ELA47828.1"/>
    </source>
</evidence>
<dbReference type="RefSeq" id="XP_008073691.1">
    <property type="nucleotide sequence ID" value="XM_008075500.1"/>
</dbReference>
<protein>
    <submittedName>
        <fullName evidence="2">Uncharacterized protein</fullName>
    </submittedName>
</protein>
<name>L2GX14_VAVCU</name>
<dbReference type="OMA" id="IFQGHWN"/>
<accession>L2GX14</accession>
<dbReference type="VEuPathDB" id="MicrosporidiaDB:VCUG_00670"/>
<keyword evidence="3" id="KW-1185">Reference proteome</keyword>
<dbReference type="InParanoid" id="L2GX14"/>
<sequence>MLKDLQDLLVKSKNIVVINQDIEDVKNRIEEIRNDRKSVEASILCQLKQYEDRLAEIDRTLRNAQSNVQFSVFMNEKSEMIYRIEKDAMASAENEDEGELRVKFKIFKRYSDLSIHEDAKYFYFWLKNNTMKDRHAELINIENIPESKGVFRIKSKFSRTLYNYLLRNAKKEMSDFNEELAKFNEYFAGTPFYKTNIDELKKKVLVTELIKISKRSKRTEMVNVGNIISADLRDFLDVLTIMESVINIGDEQVLKFTKQAIVDFFSDRRSETVQEKILAFSDVIYFTQRYKRNFYDVNELKEEVFLNIMKSEIISFQQTNSEHLLNDLKRNILVFNEAVDEIFQGHWNKTLKEIRNDKLCGGFIEFVLSFNTISEFDALKFTKISKFLVKQGVNKLENLDTLFISRKKNNLCIDDEEADMILQKLSFS</sequence>
<dbReference type="GeneID" id="19878555"/>
<dbReference type="Proteomes" id="UP000011081">
    <property type="component" value="Unassembled WGS sequence"/>
</dbReference>
<proteinExistence type="predicted"/>
<keyword evidence="1" id="KW-0175">Coiled coil</keyword>
<evidence type="ECO:0000256" key="1">
    <source>
        <dbReference type="SAM" id="Coils"/>
    </source>
</evidence>
<dbReference type="OrthoDB" id="2192271at2759"/>
<evidence type="ECO:0000313" key="3">
    <source>
        <dbReference type="Proteomes" id="UP000011081"/>
    </source>
</evidence>
<dbReference type="EMBL" id="GL877411">
    <property type="protein sequence ID" value="ELA47828.1"/>
    <property type="molecule type" value="Genomic_DNA"/>
</dbReference>
<reference evidence="3" key="1">
    <citation type="submission" date="2011-03" db="EMBL/GenBank/DDBJ databases">
        <title>The genome sequence of Vavraia culicis strain floridensis.</title>
        <authorList>
            <consortium name="The Broad Institute Genome Sequencing Platform"/>
            <person name="Cuomo C."/>
            <person name="Becnel J."/>
            <person name="Sanscrainte N."/>
            <person name="Young S.K."/>
            <person name="Zeng Q."/>
            <person name="Gargeya S."/>
            <person name="Fitzgerald M."/>
            <person name="Haas B."/>
            <person name="Abouelleil A."/>
            <person name="Alvarado L."/>
            <person name="Arachchi H.M."/>
            <person name="Berlin A."/>
            <person name="Chapman S.B."/>
            <person name="Gearin G."/>
            <person name="Goldberg J."/>
            <person name="Griggs A."/>
            <person name="Gujja S."/>
            <person name="Hansen M."/>
            <person name="Heiman D."/>
            <person name="Howarth C."/>
            <person name="Larimer J."/>
            <person name="Lui A."/>
            <person name="MacDonald P.J.P."/>
            <person name="McCowen C."/>
            <person name="Montmayeur A."/>
            <person name="Murphy C."/>
            <person name="Neiman D."/>
            <person name="Pearson M."/>
            <person name="Priest M."/>
            <person name="Roberts A."/>
            <person name="Saif S."/>
            <person name="Shea T."/>
            <person name="Sisk P."/>
            <person name="Stolte C."/>
            <person name="Sykes S."/>
            <person name="Wortman J."/>
            <person name="Nusbaum C."/>
            <person name="Birren B."/>
        </authorList>
    </citation>
    <scope>NUCLEOTIDE SEQUENCE [LARGE SCALE GENOMIC DNA]</scope>
    <source>
        <strain evidence="3">floridensis</strain>
    </source>
</reference>
<gene>
    <name evidence="2" type="ORF">VCUG_00670</name>
</gene>